<proteinExistence type="predicted"/>
<comment type="caution">
    <text evidence="1">The sequence shown here is derived from an EMBL/GenBank/DDBJ whole genome shotgun (WGS) entry which is preliminary data.</text>
</comment>
<dbReference type="AlphaFoldDB" id="A0A9P0KPI9"/>
<organism evidence="1 2">
    <name type="scientific">Acanthoscelides obtectus</name>
    <name type="common">Bean weevil</name>
    <name type="synonym">Bruchus obtectus</name>
    <dbReference type="NCBI Taxonomy" id="200917"/>
    <lineage>
        <taxon>Eukaryota</taxon>
        <taxon>Metazoa</taxon>
        <taxon>Ecdysozoa</taxon>
        <taxon>Arthropoda</taxon>
        <taxon>Hexapoda</taxon>
        <taxon>Insecta</taxon>
        <taxon>Pterygota</taxon>
        <taxon>Neoptera</taxon>
        <taxon>Endopterygota</taxon>
        <taxon>Coleoptera</taxon>
        <taxon>Polyphaga</taxon>
        <taxon>Cucujiformia</taxon>
        <taxon>Chrysomeloidea</taxon>
        <taxon>Chrysomelidae</taxon>
        <taxon>Bruchinae</taxon>
        <taxon>Bruchini</taxon>
        <taxon>Acanthoscelides</taxon>
    </lineage>
</organism>
<gene>
    <name evidence="1" type="ORF">ACAOBT_LOCUS13623</name>
</gene>
<accession>A0A9P0KPI9</accession>
<sequence>MECDLSFGLIEQKKRQIPEVFVPADCETVIRDTSAKFIAYNMNKDDFYSFSPFNEITNDQKKNSDGYPLKWKEICWFAYHKSERLTFRYKSTLNIDVEFISCLMATSKVGRPCFNFSILKPLNGTSIKIKVAKYKNLLSLLEYIPPIHHTFYKNMKHRPWHQAKKYLI</sequence>
<evidence type="ECO:0000313" key="1">
    <source>
        <dbReference type="EMBL" id="CAH1979782.1"/>
    </source>
</evidence>
<dbReference type="Proteomes" id="UP001152888">
    <property type="component" value="Unassembled WGS sequence"/>
</dbReference>
<protein>
    <submittedName>
        <fullName evidence="1">Uncharacterized protein</fullName>
    </submittedName>
</protein>
<evidence type="ECO:0000313" key="2">
    <source>
        <dbReference type="Proteomes" id="UP001152888"/>
    </source>
</evidence>
<dbReference type="OrthoDB" id="6769113at2759"/>
<dbReference type="EMBL" id="CAKOFQ010006884">
    <property type="protein sequence ID" value="CAH1979782.1"/>
    <property type="molecule type" value="Genomic_DNA"/>
</dbReference>
<reference evidence="1" key="1">
    <citation type="submission" date="2022-03" db="EMBL/GenBank/DDBJ databases">
        <authorList>
            <person name="Sayadi A."/>
        </authorList>
    </citation>
    <scope>NUCLEOTIDE SEQUENCE</scope>
</reference>
<keyword evidence="2" id="KW-1185">Reference proteome</keyword>
<name>A0A9P0KPI9_ACAOB</name>